<gene>
    <name evidence="8" type="ORF">ACFO4R_11305</name>
</gene>
<dbReference type="PANTHER" id="PTHR43549:SF3">
    <property type="entry name" value="MULTIDRUG RESISTANCE PROTEIN YPNP-RELATED"/>
    <property type="match status" value="1"/>
</dbReference>
<feature type="transmembrane region" description="Helical" evidence="7">
    <location>
        <begin position="322"/>
        <end position="342"/>
    </location>
</feature>
<feature type="transmembrane region" description="Helical" evidence="7">
    <location>
        <begin position="172"/>
        <end position="192"/>
    </location>
</feature>
<evidence type="ECO:0000256" key="7">
    <source>
        <dbReference type="SAM" id="Phobius"/>
    </source>
</evidence>
<evidence type="ECO:0000256" key="3">
    <source>
        <dbReference type="ARBA" id="ARBA00022475"/>
    </source>
</evidence>
<accession>A0ABV9QPG0</accession>
<dbReference type="NCBIfam" id="TIGR00797">
    <property type="entry name" value="matE"/>
    <property type="match status" value="1"/>
</dbReference>
<proteinExistence type="predicted"/>
<organism evidence="8 9">
    <name type="scientific">Filifactor villosus</name>
    <dbReference type="NCBI Taxonomy" id="29374"/>
    <lineage>
        <taxon>Bacteria</taxon>
        <taxon>Bacillati</taxon>
        <taxon>Bacillota</taxon>
        <taxon>Clostridia</taxon>
        <taxon>Peptostreptococcales</taxon>
        <taxon>Filifactoraceae</taxon>
        <taxon>Filifactor</taxon>
    </lineage>
</organism>
<keyword evidence="5 7" id="KW-1133">Transmembrane helix</keyword>
<dbReference type="CDD" id="cd13138">
    <property type="entry name" value="MATE_yoeA_like"/>
    <property type="match status" value="1"/>
</dbReference>
<evidence type="ECO:0000256" key="5">
    <source>
        <dbReference type="ARBA" id="ARBA00022989"/>
    </source>
</evidence>
<name>A0ABV9QPG0_9FIRM</name>
<comment type="subcellular location">
    <subcellularLocation>
        <location evidence="1">Cell membrane</location>
        <topology evidence="1">Multi-pass membrane protein</topology>
    </subcellularLocation>
</comment>
<evidence type="ECO:0000313" key="9">
    <source>
        <dbReference type="Proteomes" id="UP001595916"/>
    </source>
</evidence>
<feature type="transmembrane region" description="Helical" evidence="7">
    <location>
        <begin position="362"/>
        <end position="382"/>
    </location>
</feature>
<sequence>MDRKNNLQKYYLTQGNTWKIMLQFAMPIFLGTLFQSLYTTADAIIIGRFAGKEALAAIESVFTLTKMPINFFAGLASGATIIISQYYGAKKNKEVSDASHNAMLFAFAGGAVLTVIGCIVSPFAIKAIHVPDEIVKTAQHYILIYFSGIVASMLYNMGAGILRALGNSKTPFYILIAANIVNILLDLIFVVLLRSGVVGAAIATVLSQCLSAVLVVASLTKTKLPCNIRFKNLRFYKIHVLEIFKLGLPIGTQSALYPLSNTIVQRGINDIGVDSIAAWAVCGKLDFLIWAISDAFCVSVSTFVAQNYGAQKYRRARRGVRAGLIMALTAIATVSWILYFQNEVFARFLVDDEHVISIVSQIMHFIAPLYLIYVFCDVLPGAIRGTGDTFRPMIITLLGTCISRVLWVLFIVPFNPTLITVLACYPISWGITAFIYIVYYIRSFSMLGTPPQSVQVK</sequence>
<evidence type="ECO:0000256" key="6">
    <source>
        <dbReference type="ARBA" id="ARBA00023136"/>
    </source>
</evidence>
<evidence type="ECO:0000313" key="8">
    <source>
        <dbReference type="EMBL" id="MFC4805650.1"/>
    </source>
</evidence>
<evidence type="ECO:0000256" key="4">
    <source>
        <dbReference type="ARBA" id="ARBA00022692"/>
    </source>
</evidence>
<feature type="transmembrane region" description="Helical" evidence="7">
    <location>
        <begin position="20"/>
        <end position="38"/>
    </location>
</feature>
<feature type="transmembrane region" description="Helical" evidence="7">
    <location>
        <begin position="69"/>
        <end position="89"/>
    </location>
</feature>
<dbReference type="Pfam" id="PF01554">
    <property type="entry name" value="MatE"/>
    <property type="match status" value="2"/>
</dbReference>
<evidence type="ECO:0000256" key="2">
    <source>
        <dbReference type="ARBA" id="ARBA00022448"/>
    </source>
</evidence>
<dbReference type="PIRSF" id="PIRSF006603">
    <property type="entry name" value="DinF"/>
    <property type="match status" value="1"/>
</dbReference>
<reference evidence="9" key="1">
    <citation type="journal article" date="2019" name="Int. J. Syst. Evol. Microbiol.">
        <title>The Global Catalogue of Microorganisms (GCM) 10K type strain sequencing project: providing services to taxonomists for standard genome sequencing and annotation.</title>
        <authorList>
            <consortium name="The Broad Institute Genomics Platform"/>
            <consortium name="The Broad Institute Genome Sequencing Center for Infectious Disease"/>
            <person name="Wu L."/>
            <person name="Ma J."/>
        </authorList>
    </citation>
    <scope>NUCLEOTIDE SEQUENCE [LARGE SCALE GENOMIC DNA]</scope>
    <source>
        <strain evidence="9">CCUG 46385</strain>
    </source>
</reference>
<feature type="transmembrane region" description="Helical" evidence="7">
    <location>
        <begin position="144"/>
        <end position="165"/>
    </location>
</feature>
<protein>
    <submittedName>
        <fullName evidence="8">MATE family efflux transporter</fullName>
    </submittedName>
</protein>
<dbReference type="EMBL" id="JBHSHL010000056">
    <property type="protein sequence ID" value="MFC4805650.1"/>
    <property type="molecule type" value="Genomic_DNA"/>
</dbReference>
<keyword evidence="6 7" id="KW-0472">Membrane</keyword>
<dbReference type="Proteomes" id="UP001595916">
    <property type="component" value="Unassembled WGS sequence"/>
</dbReference>
<dbReference type="RefSeq" id="WP_379789266.1">
    <property type="nucleotide sequence ID" value="NZ_JBHSHL010000056.1"/>
</dbReference>
<keyword evidence="3" id="KW-1003">Cell membrane</keyword>
<dbReference type="PANTHER" id="PTHR43549">
    <property type="entry name" value="MULTIDRUG RESISTANCE PROTEIN YPNP-RELATED"/>
    <property type="match status" value="1"/>
</dbReference>
<feature type="transmembrane region" description="Helical" evidence="7">
    <location>
        <begin position="418"/>
        <end position="441"/>
    </location>
</feature>
<comment type="caution">
    <text evidence="8">The sequence shown here is derived from an EMBL/GenBank/DDBJ whole genome shotgun (WGS) entry which is preliminary data.</text>
</comment>
<dbReference type="InterPro" id="IPR052031">
    <property type="entry name" value="Membrane_Transporter-Flippase"/>
</dbReference>
<keyword evidence="4 7" id="KW-0812">Transmembrane</keyword>
<dbReference type="InterPro" id="IPR002528">
    <property type="entry name" value="MATE_fam"/>
</dbReference>
<keyword evidence="9" id="KW-1185">Reference proteome</keyword>
<dbReference type="InterPro" id="IPR048279">
    <property type="entry name" value="MdtK-like"/>
</dbReference>
<feature type="transmembrane region" description="Helical" evidence="7">
    <location>
        <begin position="198"/>
        <end position="219"/>
    </location>
</feature>
<feature type="transmembrane region" description="Helical" evidence="7">
    <location>
        <begin position="394"/>
        <end position="412"/>
    </location>
</feature>
<feature type="transmembrane region" description="Helical" evidence="7">
    <location>
        <begin position="101"/>
        <end position="124"/>
    </location>
</feature>
<evidence type="ECO:0000256" key="1">
    <source>
        <dbReference type="ARBA" id="ARBA00004651"/>
    </source>
</evidence>
<keyword evidence="2" id="KW-0813">Transport</keyword>